<reference evidence="3" key="1">
    <citation type="submission" date="2007-02" db="EMBL/GenBank/DDBJ databases">
        <title>Complete sequence of Clostridium thermocellum ATCC 27405.</title>
        <authorList>
            <consortium name="US DOE Joint Genome Institute"/>
            <person name="Copeland A."/>
            <person name="Lucas S."/>
            <person name="Lapidus A."/>
            <person name="Barry K."/>
            <person name="Detter J.C."/>
            <person name="Glavina del Rio T."/>
            <person name="Hammon N."/>
            <person name="Israni S."/>
            <person name="Dalin E."/>
            <person name="Tice H."/>
            <person name="Pitluck S."/>
            <person name="Chertkov O."/>
            <person name="Brettin T."/>
            <person name="Bruce D."/>
            <person name="Han C."/>
            <person name="Tapia R."/>
            <person name="Gilna P."/>
            <person name="Schmutz J."/>
            <person name="Larimer F."/>
            <person name="Land M."/>
            <person name="Hauser L."/>
            <person name="Kyrpides N."/>
            <person name="Mikhailova N."/>
            <person name="Wu J.H.D."/>
            <person name="Newcomb M."/>
            <person name="Richardson P."/>
        </authorList>
    </citation>
    <scope>NUCLEOTIDE SEQUENCE [LARGE SCALE GENOMIC DNA]</scope>
    <source>
        <strain evidence="3">ATCC 27405 / DSM 1237 / JCM 9322 / NBRC 103400 / NCIMB 10682 / NRRL B-4536 / VPI 7372</strain>
    </source>
</reference>
<gene>
    <name evidence="2" type="ordered locus">Cthe_2122</name>
</gene>
<reference evidence="2 3" key="2">
    <citation type="journal article" date="2013" name="Biotechnol. Biofuels">
        <title>Global transcriptome analysis of Clostridium thermocellum ATCC 27405 during growth on dilute acid pretreated Populus and switchgrass.</title>
        <authorList>
            <person name="Wilson C.M."/>
            <person name="Rodriguez M.Jr."/>
            <person name="Johnson C.M."/>
            <person name="Martin S.L."/>
            <person name="Chu T.M."/>
            <person name="Wolfinger R.D."/>
            <person name="Hauser L.J."/>
            <person name="Land M.L."/>
            <person name="Klingeman D.M."/>
            <person name="Syed M.H."/>
            <person name="Ragauskas A.J."/>
            <person name="Tschaplinski T.J."/>
            <person name="Mielenz J.R."/>
            <person name="Brown S.D."/>
        </authorList>
    </citation>
    <scope>NUCLEOTIDE SEQUENCE [LARGE SCALE GENOMIC DNA]</scope>
    <source>
        <strain evidence="3">ATCC 27405 / DSM 1237 / JCM 9322 / NBRC 103400 / NCIMB 10682 / NRRL B-4536 / VPI 7372</strain>
    </source>
</reference>
<keyword evidence="1" id="KW-1133">Transmembrane helix</keyword>
<accession>A3DHA0</accession>
<organism evidence="2 3">
    <name type="scientific">Acetivibrio thermocellus (strain ATCC 27405 / DSM 1237 / JCM 9322 / NBRC 103400 / NCIMB 10682 / NRRL B-4536 / VPI 7372)</name>
    <name type="common">Clostridium thermocellum</name>
    <dbReference type="NCBI Taxonomy" id="203119"/>
    <lineage>
        <taxon>Bacteria</taxon>
        <taxon>Bacillati</taxon>
        <taxon>Bacillota</taxon>
        <taxon>Clostridia</taxon>
        <taxon>Eubacteriales</taxon>
        <taxon>Oscillospiraceae</taxon>
        <taxon>Acetivibrio</taxon>
    </lineage>
</organism>
<evidence type="ECO:0000256" key="1">
    <source>
        <dbReference type="SAM" id="Phobius"/>
    </source>
</evidence>
<evidence type="ECO:0000313" key="3">
    <source>
        <dbReference type="Proteomes" id="UP000002145"/>
    </source>
</evidence>
<feature type="transmembrane region" description="Helical" evidence="1">
    <location>
        <begin position="26"/>
        <end position="44"/>
    </location>
</feature>
<dbReference type="HOGENOM" id="CLU_157806_0_0_9"/>
<dbReference type="AlphaFoldDB" id="A3DHA0"/>
<sequence length="132" mass="15017">MQRYVNIGNEIMEYLESNYKDNFKNIAVSLALLTLFSVSLYMSLKQKDTEIYHNPLIPSVIDWNNSTYICSSDFVIDDINMVGDKIGIGSNYKWPIFEIKGISPSGKIAVLIGKSYFVYEIKESKSSPPEID</sequence>
<evidence type="ECO:0000313" key="2">
    <source>
        <dbReference type="EMBL" id="ABN53329.1"/>
    </source>
</evidence>
<name>A3DHA0_ACET2</name>
<protein>
    <submittedName>
        <fullName evidence="2">Uncharacterized protein</fullName>
    </submittedName>
</protein>
<dbReference type="EMBL" id="CP000568">
    <property type="protein sequence ID" value="ABN53329.1"/>
    <property type="molecule type" value="Genomic_DNA"/>
</dbReference>
<dbReference type="KEGG" id="cth:Cthe_2122"/>
<keyword evidence="1" id="KW-0472">Membrane</keyword>
<keyword evidence="1" id="KW-0812">Transmembrane</keyword>
<keyword evidence="3" id="KW-1185">Reference proteome</keyword>
<dbReference type="Proteomes" id="UP000002145">
    <property type="component" value="Chromosome"/>
</dbReference>
<proteinExistence type="predicted"/>